<dbReference type="InterPro" id="IPR002931">
    <property type="entry name" value="Transglutaminase-like"/>
</dbReference>
<dbReference type="SUPFAM" id="SSF54001">
    <property type="entry name" value="Cysteine proteinases"/>
    <property type="match status" value="1"/>
</dbReference>
<evidence type="ECO:0000313" key="4">
    <source>
        <dbReference type="EMBL" id="MBM6400227.1"/>
    </source>
</evidence>
<comment type="caution">
    <text evidence="4">The sequence shown here is derived from an EMBL/GenBank/DDBJ whole genome shotgun (WGS) entry which is preliminary data.</text>
</comment>
<evidence type="ECO:0000256" key="1">
    <source>
        <dbReference type="SAM" id="MobiDB-lite"/>
    </source>
</evidence>
<feature type="transmembrane region" description="Helical" evidence="2">
    <location>
        <begin position="122"/>
        <end position="140"/>
    </location>
</feature>
<feature type="domain" description="Transglutaminase-like" evidence="3">
    <location>
        <begin position="472"/>
        <end position="541"/>
    </location>
</feature>
<dbReference type="RefSeq" id="WP_204130709.1">
    <property type="nucleotide sequence ID" value="NZ_JAFDVD010000008.1"/>
</dbReference>
<keyword evidence="5" id="KW-1185">Reference proteome</keyword>
<feature type="transmembrane region" description="Helical" evidence="2">
    <location>
        <begin position="152"/>
        <end position="173"/>
    </location>
</feature>
<feature type="region of interest" description="Disordered" evidence="1">
    <location>
        <begin position="546"/>
        <end position="597"/>
    </location>
</feature>
<dbReference type="PANTHER" id="PTHR42736:SF1">
    <property type="entry name" value="PROTEIN-GLUTAMINE GAMMA-GLUTAMYLTRANSFERASE"/>
    <property type="match status" value="1"/>
</dbReference>
<dbReference type="Gene3D" id="3.10.620.30">
    <property type="match status" value="1"/>
</dbReference>
<keyword evidence="2" id="KW-1133">Transmembrane helix</keyword>
<dbReference type="InterPro" id="IPR052901">
    <property type="entry name" value="Bact_TGase-like"/>
</dbReference>
<feature type="transmembrane region" description="Helical" evidence="2">
    <location>
        <begin position="60"/>
        <end position="80"/>
    </location>
</feature>
<name>A0ABS2CK30_9MICO</name>
<dbReference type="InterPro" id="IPR038765">
    <property type="entry name" value="Papain-like_cys_pep_sf"/>
</dbReference>
<reference evidence="4" key="1">
    <citation type="submission" date="2021-02" db="EMBL/GenBank/DDBJ databases">
        <title>Phycicoccus sp. MQZ13P-5T, whole genome shotgun sequence.</title>
        <authorList>
            <person name="Tuo L."/>
        </authorList>
    </citation>
    <scope>NUCLEOTIDE SEQUENCE</scope>
    <source>
        <strain evidence="4">MQZ13P-5</strain>
    </source>
</reference>
<evidence type="ECO:0000256" key="2">
    <source>
        <dbReference type="SAM" id="Phobius"/>
    </source>
</evidence>
<evidence type="ECO:0000259" key="3">
    <source>
        <dbReference type="SMART" id="SM00460"/>
    </source>
</evidence>
<evidence type="ECO:0000313" key="5">
    <source>
        <dbReference type="Proteomes" id="UP001430172"/>
    </source>
</evidence>
<dbReference type="Proteomes" id="UP001430172">
    <property type="component" value="Unassembled WGS sequence"/>
</dbReference>
<dbReference type="InterPro" id="IPR021878">
    <property type="entry name" value="TgpA_N"/>
</dbReference>
<keyword evidence="2" id="KW-0472">Membrane</keyword>
<dbReference type="Pfam" id="PF01841">
    <property type="entry name" value="Transglut_core"/>
    <property type="match status" value="1"/>
</dbReference>
<organism evidence="4 5">
    <name type="scientific">Phycicoccus sonneratiae</name>
    <dbReference type="NCBI Taxonomy" id="2807628"/>
    <lineage>
        <taxon>Bacteria</taxon>
        <taxon>Bacillati</taxon>
        <taxon>Actinomycetota</taxon>
        <taxon>Actinomycetes</taxon>
        <taxon>Micrococcales</taxon>
        <taxon>Intrasporangiaceae</taxon>
        <taxon>Phycicoccus</taxon>
    </lineage>
</organism>
<accession>A0ABS2CK30</accession>
<sequence length="769" mass="81294">MTGTRPADAALAAVATLAVTLPLTELFTPAGAWFRPSVFFVALIAVSGAVLRTMTTTRPLVVLGQAVVAFEGVCLVHGWGHLWKGFVPTVDTVHTLGILLTDAYRTTTTYTAPAPADRGTTLAVSLLIAITALAVDALAVTYRSPAVAGLPLLAAFLASATNTSTGLAAWLVVPPALAWLAMVGRQGVGSLRTWGGTAAPGGRTDTDPAGSFATVGRVVGVLALAAAVVVPGLVPHFPTTFIADGLARSDDARGNGGTVRLSTSIDIARDLSDRSSDPVLVYRTTSEDPEPLRVGLLDTYRRGRWQASSDVTFVPLDGRLPGSSASPDVERTTEKITVSSSSVGLPQVAMPANPVGSPFPTGSWRVTGDGLVELTSRVPEYTVEYEQLAPTADQFGPTPGGAAPDSEDLALEPRSEERVRSLLDEVTAGDDSPLEVARKIQDYLRGPTFTYSEDLADQTAGGQRAEEPLVRFLDTKRGYCVQFASAMIMLSRAAGIPARMAVGFLPGAIDGDDRVVRVSDAHAWPELWFPDLGWMRFEPTPGVRSGIAPGWTRETSAPENSAVPAPSSSASPSASASTRPERDVTADPQQDAGGGSTGSGLVDLVRAHAATIGGVLAVLLLAAVTPFGAWLARRRARRRARDDAERIEAEWQSLLLRLGDIGIVPGDGSTPRQASHELGRAAYLTPDEDAALGRVVATLERARYARPGADLPDVEGDARTVWRAALGRRQRLDRVRALLLPEEGRRHWRSLLRLPGRGAAERRSPDDED</sequence>
<proteinExistence type="predicted"/>
<dbReference type="Pfam" id="PF11992">
    <property type="entry name" value="TgpA_N"/>
    <property type="match status" value="1"/>
</dbReference>
<feature type="compositionally biased region" description="Low complexity" evidence="1">
    <location>
        <begin position="557"/>
        <end position="577"/>
    </location>
</feature>
<feature type="transmembrane region" description="Helical" evidence="2">
    <location>
        <begin position="32"/>
        <end position="51"/>
    </location>
</feature>
<gene>
    <name evidence="4" type="ORF">JQN70_07520</name>
</gene>
<feature type="transmembrane region" description="Helical" evidence="2">
    <location>
        <begin position="609"/>
        <end position="632"/>
    </location>
</feature>
<dbReference type="SMART" id="SM00460">
    <property type="entry name" value="TGc"/>
    <property type="match status" value="1"/>
</dbReference>
<dbReference type="EMBL" id="JAFDVD010000008">
    <property type="protein sequence ID" value="MBM6400227.1"/>
    <property type="molecule type" value="Genomic_DNA"/>
</dbReference>
<dbReference type="PANTHER" id="PTHR42736">
    <property type="entry name" value="PROTEIN-GLUTAMINE GAMMA-GLUTAMYLTRANSFERASE"/>
    <property type="match status" value="1"/>
</dbReference>
<protein>
    <submittedName>
        <fullName evidence="4">Transglutaminase domain-containing protein</fullName>
    </submittedName>
</protein>
<feature type="region of interest" description="Disordered" evidence="1">
    <location>
        <begin position="389"/>
        <end position="411"/>
    </location>
</feature>
<keyword evidence="2" id="KW-0812">Transmembrane</keyword>